<evidence type="ECO:0000259" key="1">
    <source>
        <dbReference type="SMART" id="SM00382"/>
    </source>
</evidence>
<dbReference type="Gene3D" id="3.40.50.300">
    <property type="entry name" value="P-loop containing nucleotide triphosphate hydrolases"/>
    <property type="match status" value="2"/>
</dbReference>
<dbReference type="Pfam" id="PF13173">
    <property type="entry name" value="AAA_14"/>
    <property type="match status" value="1"/>
</dbReference>
<proteinExistence type="predicted"/>
<gene>
    <name evidence="2" type="ORF">S01H4_32610</name>
</gene>
<dbReference type="EMBL" id="BART01017073">
    <property type="protein sequence ID" value="GAG74920.1"/>
    <property type="molecule type" value="Genomic_DNA"/>
</dbReference>
<accession>X0ZYH7</accession>
<comment type="caution">
    <text evidence="2">The sequence shown here is derived from an EMBL/GenBank/DDBJ whole genome shotgun (WGS) entry which is preliminary data.</text>
</comment>
<dbReference type="AlphaFoldDB" id="X0ZYH7"/>
<protein>
    <recommendedName>
        <fullName evidence="1">AAA+ ATPase domain-containing protein</fullName>
    </recommendedName>
</protein>
<dbReference type="SUPFAM" id="SSF52540">
    <property type="entry name" value="P-loop containing nucleoside triphosphate hydrolases"/>
    <property type="match status" value="1"/>
</dbReference>
<feature type="domain" description="AAA+ ATPase" evidence="1">
    <location>
        <begin position="18"/>
        <end position="163"/>
    </location>
</feature>
<evidence type="ECO:0000313" key="2">
    <source>
        <dbReference type="EMBL" id="GAG74920.1"/>
    </source>
</evidence>
<name>X0ZYH7_9ZZZZ</name>
<dbReference type="InterPro" id="IPR003593">
    <property type="entry name" value="AAA+_ATPase"/>
</dbReference>
<reference evidence="2" key="1">
    <citation type="journal article" date="2014" name="Front. Microbiol.">
        <title>High frequency of phylogenetically diverse reductive dehalogenase-homologous genes in deep subseafloor sedimentary metagenomes.</title>
        <authorList>
            <person name="Kawai M."/>
            <person name="Futagami T."/>
            <person name="Toyoda A."/>
            <person name="Takaki Y."/>
            <person name="Nishi S."/>
            <person name="Hori S."/>
            <person name="Arai W."/>
            <person name="Tsubouchi T."/>
            <person name="Morono Y."/>
            <person name="Uchiyama I."/>
            <person name="Ito T."/>
            <person name="Fujiyama A."/>
            <person name="Inagaki F."/>
            <person name="Takami H."/>
        </authorList>
    </citation>
    <scope>NUCLEOTIDE SEQUENCE</scope>
    <source>
        <strain evidence="2">Expedition CK06-06</strain>
    </source>
</reference>
<dbReference type="SMART" id="SM00382">
    <property type="entry name" value="AAA"/>
    <property type="match status" value="1"/>
</dbReference>
<dbReference type="PANTHER" id="PTHR33295:SF8">
    <property type="entry name" value="AAA+ ATPASE DOMAIN-CONTAINING PROTEIN"/>
    <property type="match status" value="1"/>
</dbReference>
<sequence length="178" mass="20501">MTFIKRKILPHISNFIEYKEAIVIYGARQVGKTTIMKMLIKKLKTTNNIPDEAIFYLDLEDLEILEVCNQGVDHLIRYIDARTSYNSNSSPAASSSKGKIYLFIDEIQYLNNASSFIKLMVDNHSDRFKLIVSGSSVLDIKSKIKQSLVGRIVTFEVFGLDFEEFLWFKNKTFNLNKV</sequence>
<dbReference type="InterPro" id="IPR027417">
    <property type="entry name" value="P-loop_NTPase"/>
</dbReference>
<organism evidence="2">
    <name type="scientific">marine sediment metagenome</name>
    <dbReference type="NCBI Taxonomy" id="412755"/>
    <lineage>
        <taxon>unclassified sequences</taxon>
        <taxon>metagenomes</taxon>
        <taxon>ecological metagenomes</taxon>
    </lineage>
</organism>
<feature type="non-terminal residue" evidence="2">
    <location>
        <position position="178"/>
    </location>
</feature>
<dbReference type="InterPro" id="IPR041682">
    <property type="entry name" value="AAA_14"/>
</dbReference>
<dbReference type="PANTHER" id="PTHR33295">
    <property type="entry name" value="ATPASE"/>
    <property type="match status" value="1"/>
</dbReference>